<dbReference type="Proteomes" id="UP001060414">
    <property type="component" value="Chromosome"/>
</dbReference>
<evidence type="ECO:0000256" key="4">
    <source>
        <dbReference type="ARBA" id="ARBA00023284"/>
    </source>
</evidence>
<dbReference type="InterPro" id="IPR050553">
    <property type="entry name" value="Thioredoxin_ResA/DsbE_sf"/>
</dbReference>
<dbReference type="RefSeq" id="WP_260746931.1">
    <property type="nucleotide sequence ID" value="NZ_CP092109.1"/>
</dbReference>
<sequence>MRRFLPVLVVLALVAGALLVMGGAPKPDAPPAPSVRVGTVAPDFTLNTYGGDSVTLSHLRGKVVLINFWATWCPPCRAEKPTLEKLNQRFGHREDFELLAINVEEDPHRALATYLEANPYSFTIPIDPQGRVQELYRVYRFPETFIVDRNGIVVDHVIGGRDWTDSRVIEHISRLLAD</sequence>
<dbReference type="Gene3D" id="3.40.30.10">
    <property type="entry name" value="Glutaredoxin"/>
    <property type="match status" value="1"/>
</dbReference>
<evidence type="ECO:0000313" key="7">
    <source>
        <dbReference type="Proteomes" id="UP001060414"/>
    </source>
</evidence>
<dbReference type="InterPro" id="IPR000866">
    <property type="entry name" value="AhpC/TSA"/>
</dbReference>
<accession>A0ABY5ZKS3</accession>
<organism evidence="6 7">
    <name type="scientific">Geoalkalibacter halelectricus</name>
    <dbReference type="NCBI Taxonomy" id="2847045"/>
    <lineage>
        <taxon>Bacteria</taxon>
        <taxon>Pseudomonadati</taxon>
        <taxon>Thermodesulfobacteriota</taxon>
        <taxon>Desulfuromonadia</taxon>
        <taxon>Desulfuromonadales</taxon>
        <taxon>Geoalkalibacteraceae</taxon>
        <taxon>Geoalkalibacter</taxon>
    </lineage>
</organism>
<dbReference type="InterPro" id="IPR017937">
    <property type="entry name" value="Thioredoxin_CS"/>
</dbReference>
<protein>
    <submittedName>
        <fullName evidence="6">TlpA family protein disulfide reductase</fullName>
    </submittedName>
</protein>
<dbReference type="PROSITE" id="PS51352">
    <property type="entry name" value="THIOREDOXIN_2"/>
    <property type="match status" value="1"/>
</dbReference>
<comment type="subcellular location">
    <subcellularLocation>
        <location evidence="1">Cell envelope</location>
    </subcellularLocation>
</comment>
<dbReference type="CDD" id="cd02966">
    <property type="entry name" value="TlpA_like_family"/>
    <property type="match status" value="1"/>
</dbReference>
<dbReference type="SUPFAM" id="SSF52833">
    <property type="entry name" value="Thioredoxin-like"/>
    <property type="match status" value="1"/>
</dbReference>
<name>A0ABY5ZKS3_9BACT</name>
<evidence type="ECO:0000259" key="5">
    <source>
        <dbReference type="PROSITE" id="PS51352"/>
    </source>
</evidence>
<reference evidence="6" key="1">
    <citation type="journal article" date="2022" name="Environ. Microbiol.">
        <title>Geoalkalibacter halelectricus SAP #1 sp. nov. possessing extracellular electron transfer and mineral#reducing capabilities from a haloalkaline environment.</title>
        <authorList>
            <person name="Yadav S."/>
            <person name="Singh R."/>
            <person name="Sundharam S.S."/>
            <person name="Chaudhary S."/>
            <person name="Krishnamurthi S."/>
            <person name="Patil S.A."/>
        </authorList>
    </citation>
    <scope>NUCLEOTIDE SEQUENCE</scope>
    <source>
        <strain evidence="6">SAP-1</strain>
    </source>
</reference>
<dbReference type="PROSITE" id="PS00194">
    <property type="entry name" value="THIOREDOXIN_1"/>
    <property type="match status" value="1"/>
</dbReference>
<evidence type="ECO:0000256" key="2">
    <source>
        <dbReference type="ARBA" id="ARBA00022748"/>
    </source>
</evidence>
<dbReference type="Pfam" id="PF00578">
    <property type="entry name" value="AhpC-TSA"/>
    <property type="match status" value="1"/>
</dbReference>
<evidence type="ECO:0000313" key="6">
    <source>
        <dbReference type="EMBL" id="UWZ78577.1"/>
    </source>
</evidence>
<feature type="domain" description="Thioredoxin" evidence="5">
    <location>
        <begin position="35"/>
        <end position="178"/>
    </location>
</feature>
<keyword evidence="4" id="KW-0676">Redox-active center</keyword>
<dbReference type="PANTHER" id="PTHR42852">
    <property type="entry name" value="THIOL:DISULFIDE INTERCHANGE PROTEIN DSBE"/>
    <property type="match status" value="1"/>
</dbReference>
<gene>
    <name evidence="6" type="ORF">L9S41_12920</name>
</gene>
<proteinExistence type="predicted"/>
<dbReference type="PANTHER" id="PTHR42852:SF6">
    <property type="entry name" value="THIOL:DISULFIDE INTERCHANGE PROTEIN DSBE"/>
    <property type="match status" value="1"/>
</dbReference>
<dbReference type="InterPro" id="IPR013766">
    <property type="entry name" value="Thioredoxin_domain"/>
</dbReference>
<evidence type="ECO:0000256" key="3">
    <source>
        <dbReference type="ARBA" id="ARBA00023157"/>
    </source>
</evidence>
<keyword evidence="7" id="KW-1185">Reference proteome</keyword>
<keyword evidence="2" id="KW-0201">Cytochrome c-type biogenesis</keyword>
<evidence type="ECO:0000256" key="1">
    <source>
        <dbReference type="ARBA" id="ARBA00004196"/>
    </source>
</evidence>
<keyword evidence="3" id="KW-1015">Disulfide bond</keyword>
<dbReference type="EMBL" id="CP092109">
    <property type="protein sequence ID" value="UWZ78577.1"/>
    <property type="molecule type" value="Genomic_DNA"/>
</dbReference>
<dbReference type="InterPro" id="IPR036249">
    <property type="entry name" value="Thioredoxin-like_sf"/>
</dbReference>